<protein>
    <recommendedName>
        <fullName evidence="8">WD40 repeat-like protein</fullName>
    </recommendedName>
</protein>
<organism evidence="6 7">
    <name type="scientific">Mucor plumbeus</name>
    <dbReference type="NCBI Taxonomy" id="97098"/>
    <lineage>
        <taxon>Eukaryota</taxon>
        <taxon>Fungi</taxon>
        <taxon>Fungi incertae sedis</taxon>
        <taxon>Mucoromycota</taxon>
        <taxon>Mucoromycotina</taxon>
        <taxon>Mucoromycetes</taxon>
        <taxon>Mucorales</taxon>
        <taxon>Mucorineae</taxon>
        <taxon>Mucoraceae</taxon>
        <taxon>Mucor</taxon>
    </lineage>
</organism>
<dbReference type="CDD" id="cd00200">
    <property type="entry name" value="WD40"/>
    <property type="match status" value="1"/>
</dbReference>
<dbReference type="InterPro" id="IPR001680">
    <property type="entry name" value="WD40_rpt"/>
</dbReference>
<evidence type="ECO:0000256" key="2">
    <source>
        <dbReference type="ARBA" id="ARBA00022737"/>
    </source>
</evidence>
<dbReference type="SMART" id="SM00320">
    <property type="entry name" value="WD40"/>
    <property type="match status" value="6"/>
</dbReference>
<dbReference type="InterPro" id="IPR020472">
    <property type="entry name" value="WD40_PAC1"/>
</dbReference>
<proteinExistence type="predicted"/>
<dbReference type="SUPFAM" id="SSF50978">
    <property type="entry name" value="WD40 repeat-like"/>
    <property type="match status" value="1"/>
</dbReference>
<evidence type="ECO:0008006" key="8">
    <source>
        <dbReference type="Google" id="ProtNLM"/>
    </source>
</evidence>
<dbReference type="InterPro" id="IPR036322">
    <property type="entry name" value="WD40_repeat_dom_sf"/>
</dbReference>
<keyword evidence="7" id="KW-1185">Reference proteome</keyword>
<evidence type="ECO:0000256" key="5">
    <source>
        <dbReference type="SAM" id="MobiDB-lite"/>
    </source>
</evidence>
<dbReference type="PROSITE" id="PS50082">
    <property type="entry name" value="WD_REPEATS_2"/>
    <property type="match status" value="5"/>
</dbReference>
<dbReference type="Gene3D" id="6.10.280.220">
    <property type="match status" value="1"/>
</dbReference>
<feature type="repeat" description="WD" evidence="3">
    <location>
        <begin position="414"/>
        <end position="453"/>
    </location>
</feature>
<evidence type="ECO:0000313" key="6">
    <source>
        <dbReference type="EMBL" id="KAG2211742.1"/>
    </source>
</evidence>
<dbReference type="AlphaFoldDB" id="A0A8H7RIP1"/>
<dbReference type="EMBL" id="JAEPRC010000062">
    <property type="protein sequence ID" value="KAG2211742.1"/>
    <property type="molecule type" value="Genomic_DNA"/>
</dbReference>
<feature type="region of interest" description="Disordered" evidence="5">
    <location>
        <begin position="273"/>
        <end position="292"/>
    </location>
</feature>
<comment type="caution">
    <text evidence="6">The sequence shown here is derived from an EMBL/GenBank/DDBJ whole genome shotgun (WGS) entry which is preliminary data.</text>
</comment>
<feature type="region of interest" description="Disordered" evidence="5">
    <location>
        <begin position="159"/>
        <end position="192"/>
    </location>
</feature>
<dbReference type="OrthoDB" id="496at2759"/>
<dbReference type="Pfam" id="PF00400">
    <property type="entry name" value="WD40"/>
    <property type="match status" value="5"/>
</dbReference>
<reference evidence="6" key="1">
    <citation type="submission" date="2020-12" db="EMBL/GenBank/DDBJ databases">
        <title>Metabolic potential, ecology and presence of endohyphal bacteria is reflected in genomic diversity of Mucoromycotina.</title>
        <authorList>
            <person name="Muszewska A."/>
            <person name="Okrasinska A."/>
            <person name="Steczkiewicz K."/>
            <person name="Drgas O."/>
            <person name="Orlowska M."/>
            <person name="Perlinska-Lenart U."/>
            <person name="Aleksandrzak-Piekarczyk T."/>
            <person name="Szatraj K."/>
            <person name="Zielenkiewicz U."/>
            <person name="Pilsyk S."/>
            <person name="Malc E."/>
            <person name="Mieczkowski P."/>
            <person name="Kruszewska J.S."/>
            <person name="Biernat P."/>
            <person name="Pawlowska J."/>
        </authorList>
    </citation>
    <scope>NUCLEOTIDE SEQUENCE</scope>
    <source>
        <strain evidence="6">CBS 226.32</strain>
    </source>
</reference>
<feature type="repeat" description="WD" evidence="3">
    <location>
        <begin position="344"/>
        <end position="376"/>
    </location>
</feature>
<gene>
    <name evidence="6" type="ORF">INT46_010603</name>
</gene>
<feature type="repeat" description="WD" evidence="3">
    <location>
        <begin position="499"/>
        <end position="521"/>
    </location>
</feature>
<dbReference type="PRINTS" id="PR00320">
    <property type="entry name" value="GPROTEINBRPT"/>
</dbReference>
<dbReference type="PROSITE" id="PS50294">
    <property type="entry name" value="WD_REPEATS_REGION"/>
    <property type="match status" value="4"/>
</dbReference>
<feature type="repeat" description="WD" evidence="3">
    <location>
        <begin position="302"/>
        <end position="343"/>
    </location>
</feature>
<sequence>MPTDSKPPPIVRKRSERTISVNTNNNTNTPSNYTAVVAAAKSKANNVVHSARAWLTPSTEWTSSLTQLESLSTVMFSPLAAHPVYRSESMVKALQLMQQQQQRQQTPNSSTALAAPRDLVLHGKMYAWPSSAVLLQADIPETNNPVSLFQGFASAYPSLAKSSRSPRRTRTKKKKQATDIKSNGKTKAMPKSLTQIISEREKRVRDCDKISMQKSSTANEIDQINLQINELLNKRKILEQKWEKLEEKDIQLQLIIDDLNDVIIDIEEGGSISGRASKSDRGGDESDSDVEDFESGTCFKTLEGHTDDILCLDFNHPKGMLVSSSMDGTVKAWDLYRNRCLGNLEGHTGVVRCLHLNEARLLTGSDDNTIKQWDLSLIPPPQQSFSGSSVFSSTPSSPSLTAIDGGIVNEAFTLEGHQGEVTAIDANQSSVVSGSNDKTIRQWNLETQQCVLTLDVMWASKNGGGGSGNIVDSWLDTAMNYGYAAHDFVGALQFWDFALASGTSDGKIRMWDLRTGQAHRTLPGHNAPITCLQFDQVHLVSGSLDKTIRIWDLRTGSVFDTLTYTTPVSSLQFNASKIISSGTSNTIDVYNRTSFQHSSLVGHKNHVNSIRFRNDILMVVTSKMLPLAADVI</sequence>
<feature type="coiled-coil region" evidence="4">
    <location>
        <begin position="214"/>
        <end position="248"/>
    </location>
</feature>
<dbReference type="Proteomes" id="UP000650833">
    <property type="component" value="Unassembled WGS sequence"/>
</dbReference>
<keyword evidence="4" id="KW-0175">Coiled coil</keyword>
<keyword evidence="2" id="KW-0677">Repeat</keyword>
<keyword evidence="1 3" id="KW-0853">WD repeat</keyword>
<feature type="compositionally biased region" description="Basic residues" evidence="5">
    <location>
        <begin position="164"/>
        <end position="175"/>
    </location>
</feature>
<dbReference type="InterPro" id="IPR015943">
    <property type="entry name" value="WD40/YVTN_repeat-like_dom_sf"/>
</dbReference>
<evidence type="ECO:0000256" key="4">
    <source>
        <dbReference type="SAM" id="Coils"/>
    </source>
</evidence>
<feature type="repeat" description="WD" evidence="3">
    <location>
        <begin position="522"/>
        <end position="561"/>
    </location>
</feature>
<evidence type="ECO:0000256" key="1">
    <source>
        <dbReference type="ARBA" id="ARBA00022574"/>
    </source>
</evidence>
<dbReference type="PANTHER" id="PTHR19848">
    <property type="entry name" value="WD40 REPEAT PROTEIN"/>
    <property type="match status" value="1"/>
</dbReference>
<accession>A0A8H7RIP1</accession>
<dbReference type="PROSITE" id="PS00678">
    <property type="entry name" value="WD_REPEATS_1"/>
    <property type="match status" value="3"/>
</dbReference>
<dbReference type="Gene3D" id="2.130.10.10">
    <property type="entry name" value="YVTN repeat-like/Quinoprotein amine dehydrogenase"/>
    <property type="match status" value="2"/>
</dbReference>
<dbReference type="PANTHER" id="PTHR19848:SF8">
    <property type="entry name" value="F-BOX AND WD REPEAT DOMAIN CONTAINING 7"/>
    <property type="match status" value="1"/>
</dbReference>
<evidence type="ECO:0000313" key="7">
    <source>
        <dbReference type="Proteomes" id="UP000650833"/>
    </source>
</evidence>
<dbReference type="InterPro" id="IPR019775">
    <property type="entry name" value="WD40_repeat_CS"/>
</dbReference>
<evidence type="ECO:0000256" key="3">
    <source>
        <dbReference type="PROSITE-ProRule" id="PRU00221"/>
    </source>
</evidence>
<name>A0A8H7RIP1_9FUNG</name>